<dbReference type="InterPro" id="IPR000073">
    <property type="entry name" value="AB_hydrolase_1"/>
</dbReference>
<dbReference type="GO" id="GO:0047372">
    <property type="term" value="F:monoacylglycerol lipase activity"/>
    <property type="evidence" value="ECO:0007669"/>
    <property type="project" value="TreeGrafter"/>
</dbReference>
<dbReference type="PIRSF" id="PIRSF005211">
    <property type="entry name" value="Ab_hydro_YheT"/>
    <property type="match status" value="1"/>
</dbReference>
<feature type="active site" description="Charge relay system" evidence="4">
    <location>
        <position position="246"/>
    </location>
</feature>
<dbReference type="PANTHER" id="PTHR10794">
    <property type="entry name" value="ABHYDROLASE DOMAIN-CONTAINING PROTEIN"/>
    <property type="match status" value="1"/>
</dbReference>
<keyword evidence="3" id="KW-0378">Hydrolase</keyword>
<dbReference type="SUPFAM" id="SSF53474">
    <property type="entry name" value="alpha/beta-Hydrolases"/>
    <property type="match status" value="1"/>
</dbReference>
<evidence type="ECO:0000256" key="1">
    <source>
        <dbReference type="ARBA" id="ARBA00010884"/>
    </source>
</evidence>
<gene>
    <name evidence="6" type="primary">EHT1</name>
    <name evidence="6" type="ORF">DEBR0S3_08218G</name>
</gene>
<dbReference type="Pfam" id="PF00561">
    <property type="entry name" value="Abhydrolase_1"/>
    <property type="match status" value="1"/>
</dbReference>
<feature type="domain" description="AB hydrolase-1" evidence="5">
    <location>
        <begin position="166"/>
        <end position="413"/>
    </location>
</feature>
<proteinExistence type="inferred from homology"/>
<dbReference type="Proteomes" id="UP000478008">
    <property type="component" value="Unassembled WGS sequence"/>
</dbReference>
<dbReference type="PROSITE" id="PS01133">
    <property type="entry name" value="UPF0017"/>
    <property type="match status" value="1"/>
</dbReference>
<sequence>MASLLPNWGFHSTVHATYAPRQVDLPLKGAASQDGTAKISLSKFVKNFVPAIADNSKFTLKPYLFNGVLQTLYVPYHDLSKEYAVYYARDIVDVTEEDAKQFKNMPTGQFTVDYVVEPKEKTPEEFKKRYAETLPEGYPRLHPRCRYYTKEEMAELYKAWDSDDKPIIIISPGLAGGINEPQIRAVCEALFKKGFKILVLNSRGCCRSKTVTPHLFSGLHTDDMRMLIRFLHRKFPQKQIHLAGFSFGGVIIANYLAQEAENSIVSSAISVSSPWNLLNSCGALNSTWVGRHVFQPSILFFLNNLIKNNMATLKQVPELFDEEEFHRIKKTFKTTEDFDNRYTAILAGFPSGATYYMASSPLMRIFKIKTPMLIINSKDDPIISTDYPYHEVEKNPYLYMATSDLGGHYSFVDSKGKFWYADVVRDFVDAFYKNIDGDKRPDDFGFNVHQRYFKDTIDLY</sequence>
<feature type="active site" description="Charge relay system" evidence="4">
    <location>
        <position position="408"/>
    </location>
</feature>
<dbReference type="InterPro" id="IPR029058">
    <property type="entry name" value="AB_hydrolase_fold"/>
</dbReference>
<evidence type="ECO:0000256" key="4">
    <source>
        <dbReference type="PIRSR" id="PIRSR005211-1"/>
    </source>
</evidence>
<accession>A0A7D9GZU6</accession>
<feature type="active site" description="Charge relay system" evidence="4">
    <location>
        <position position="380"/>
    </location>
</feature>
<comment type="similarity">
    <text evidence="1">Belongs to the AB hydrolase superfamily. AB hydrolase 4 family.</text>
</comment>
<keyword evidence="7" id="KW-1185">Reference proteome</keyword>
<evidence type="ECO:0000313" key="6">
    <source>
        <dbReference type="EMBL" id="VUG18341.1"/>
    </source>
</evidence>
<dbReference type="InterPro" id="IPR012020">
    <property type="entry name" value="ABHD4"/>
</dbReference>
<protein>
    <submittedName>
        <fullName evidence="6">DEBR0S3_08218g1_1</fullName>
    </submittedName>
</protein>
<evidence type="ECO:0000256" key="2">
    <source>
        <dbReference type="ARBA" id="ARBA00022487"/>
    </source>
</evidence>
<dbReference type="EMBL" id="CABFWN010000003">
    <property type="protein sequence ID" value="VUG18341.1"/>
    <property type="molecule type" value="Genomic_DNA"/>
</dbReference>
<name>A0A7D9GZU6_DEKBR</name>
<dbReference type="Gene3D" id="3.40.50.1820">
    <property type="entry name" value="alpha/beta hydrolase"/>
    <property type="match status" value="1"/>
</dbReference>
<reference evidence="6 7" key="1">
    <citation type="submission" date="2019-07" db="EMBL/GenBank/DDBJ databases">
        <authorList>
            <person name="Friedrich A."/>
            <person name="Schacherer J."/>
        </authorList>
    </citation>
    <scope>NUCLEOTIDE SEQUENCE [LARGE SCALE GENOMIC DNA]</scope>
</reference>
<evidence type="ECO:0000313" key="7">
    <source>
        <dbReference type="Proteomes" id="UP000478008"/>
    </source>
</evidence>
<evidence type="ECO:0000256" key="3">
    <source>
        <dbReference type="ARBA" id="ARBA00022801"/>
    </source>
</evidence>
<dbReference type="GO" id="GO:0051793">
    <property type="term" value="P:medium-chain fatty acid catabolic process"/>
    <property type="evidence" value="ECO:0007669"/>
    <property type="project" value="TreeGrafter"/>
</dbReference>
<dbReference type="GO" id="GO:0008126">
    <property type="term" value="F:acetylesterase activity"/>
    <property type="evidence" value="ECO:0007669"/>
    <property type="project" value="TreeGrafter"/>
</dbReference>
<evidence type="ECO:0000259" key="5">
    <source>
        <dbReference type="Pfam" id="PF00561"/>
    </source>
</evidence>
<dbReference type="AlphaFoldDB" id="A0A7D9GZU6"/>
<dbReference type="PANTHER" id="PTHR10794:SF44">
    <property type="entry name" value="MEDIUM-CHAIN FATTY ACID ETHYL ESTER SYNTHASE_ESTERASE 1-RELATED"/>
    <property type="match status" value="1"/>
</dbReference>
<dbReference type="InterPro" id="IPR000952">
    <property type="entry name" value="AB_hydrolase_4_CS"/>
</dbReference>
<dbReference type="InterPro" id="IPR050960">
    <property type="entry name" value="AB_hydrolase_4_sf"/>
</dbReference>
<keyword evidence="2" id="KW-0719">Serine esterase</keyword>
<dbReference type="GO" id="GO:0051792">
    <property type="term" value="P:medium-chain fatty acid biosynthetic process"/>
    <property type="evidence" value="ECO:0007669"/>
    <property type="project" value="TreeGrafter"/>
</dbReference>
<organism evidence="6 7">
    <name type="scientific">Dekkera bruxellensis</name>
    <name type="common">Brettanomyces custersii</name>
    <dbReference type="NCBI Taxonomy" id="5007"/>
    <lineage>
        <taxon>Eukaryota</taxon>
        <taxon>Fungi</taxon>
        <taxon>Dikarya</taxon>
        <taxon>Ascomycota</taxon>
        <taxon>Saccharomycotina</taxon>
        <taxon>Pichiomycetes</taxon>
        <taxon>Pichiales</taxon>
        <taxon>Pichiaceae</taxon>
        <taxon>Brettanomyces</taxon>
    </lineage>
</organism>